<dbReference type="KEGG" id="abq:ABAZ39_03945"/>
<dbReference type="GO" id="GO:0005886">
    <property type="term" value="C:plasma membrane"/>
    <property type="evidence" value="ECO:0007669"/>
    <property type="project" value="UniProtKB-SubCell"/>
</dbReference>
<evidence type="ECO:0000256" key="9">
    <source>
        <dbReference type="ARBA" id="ARBA00023136"/>
    </source>
</evidence>
<dbReference type="GO" id="GO:0009306">
    <property type="term" value="P:protein secretion"/>
    <property type="evidence" value="ECO:0007669"/>
    <property type="project" value="UniProtKB-UniRule"/>
</dbReference>
<evidence type="ECO:0000256" key="6">
    <source>
        <dbReference type="ARBA" id="ARBA00022795"/>
    </source>
</evidence>
<comment type="similarity">
    <text evidence="1 12">Belongs to the FliP/MopC/SpaP family.</text>
</comment>
<protein>
    <recommendedName>
        <fullName evidence="2 12">Flagellar biosynthetic protein FliP</fullName>
    </recommendedName>
</protein>
<keyword evidence="5 12" id="KW-0812">Transmembrane</keyword>
<evidence type="ECO:0000256" key="11">
    <source>
        <dbReference type="ARBA" id="ARBA00023225"/>
    </source>
</evidence>
<keyword evidence="11 12" id="KW-1006">Bacterial flagellum protein export</keyword>
<dbReference type="PRINTS" id="PR01302">
    <property type="entry name" value="TYPE3IMPPROT"/>
</dbReference>
<evidence type="ECO:0000256" key="5">
    <source>
        <dbReference type="ARBA" id="ARBA00022692"/>
    </source>
</evidence>
<evidence type="ECO:0000313" key="17">
    <source>
        <dbReference type="Proteomes" id="UP000325333"/>
    </source>
</evidence>
<keyword evidence="14" id="KW-0282">Flagellum</keyword>
<evidence type="ECO:0000256" key="3">
    <source>
        <dbReference type="ARBA" id="ARBA00022448"/>
    </source>
</evidence>
<evidence type="ECO:0000256" key="7">
    <source>
        <dbReference type="ARBA" id="ARBA00022927"/>
    </source>
</evidence>
<evidence type="ECO:0000256" key="12">
    <source>
        <dbReference type="RuleBase" id="RU362069"/>
    </source>
</evidence>
<organism evidence="14 16">
    <name type="scientific">Azospirillum argentinense</name>
    <dbReference type="NCBI Taxonomy" id="2970906"/>
    <lineage>
        <taxon>Bacteria</taxon>
        <taxon>Pseudomonadati</taxon>
        <taxon>Pseudomonadota</taxon>
        <taxon>Alphaproteobacteria</taxon>
        <taxon>Rhodospirillales</taxon>
        <taxon>Azospirillaceae</taxon>
        <taxon>Azospirillum</taxon>
    </lineage>
</organism>
<keyword evidence="14" id="KW-0966">Cell projection</keyword>
<accession>A0A5B0L2Z8</accession>
<feature type="transmembrane region" description="Helical" evidence="12">
    <location>
        <begin position="196"/>
        <end position="216"/>
    </location>
</feature>
<dbReference type="GO" id="GO:0009425">
    <property type="term" value="C:bacterial-type flagellum basal body"/>
    <property type="evidence" value="ECO:0007669"/>
    <property type="project" value="UniProtKB-SubCell"/>
</dbReference>
<dbReference type="PANTHER" id="PTHR30587:SF0">
    <property type="entry name" value="FLAGELLAR BIOSYNTHETIC PROTEIN FLIP"/>
    <property type="match status" value="1"/>
</dbReference>
<dbReference type="AlphaFoldDB" id="A0A060DEQ4"/>
<dbReference type="EMBL" id="CP007793">
    <property type="protein sequence ID" value="AIB11180.1"/>
    <property type="molecule type" value="Genomic_DNA"/>
</dbReference>
<name>A0A060DEQ4_9PROT</name>
<dbReference type="InterPro" id="IPR005838">
    <property type="entry name" value="T3SS_IM_P"/>
</dbReference>
<keyword evidence="3 12" id="KW-0813">Transport</keyword>
<dbReference type="Proteomes" id="UP000325333">
    <property type="component" value="Unassembled WGS sequence"/>
</dbReference>
<evidence type="ECO:0000256" key="2">
    <source>
        <dbReference type="ARBA" id="ARBA00021714"/>
    </source>
</evidence>
<evidence type="ECO:0000256" key="13">
    <source>
        <dbReference type="SAM" id="SignalP"/>
    </source>
</evidence>
<dbReference type="PROSITE" id="PS01060">
    <property type="entry name" value="FLIP_1"/>
    <property type="match status" value="1"/>
</dbReference>
<dbReference type="InterPro" id="IPR005837">
    <property type="entry name" value="FliP"/>
</dbReference>
<keyword evidence="4 12" id="KW-1003">Cell membrane</keyword>
<accession>A0A060DEQ4</accession>
<feature type="transmembrane region" description="Helical" evidence="12">
    <location>
        <begin position="228"/>
        <end position="247"/>
    </location>
</feature>
<evidence type="ECO:0000256" key="8">
    <source>
        <dbReference type="ARBA" id="ARBA00022989"/>
    </source>
</evidence>
<dbReference type="PRINTS" id="PR00951">
    <property type="entry name" value="FLGBIOSNFLIP"/>
</dbReference>
<proteinExistence type="inferred from homology"/>
<sequence length="257" mass="28102">MTTGRGTTKRLAFAGLLALAIGVAGALAAGPALAQSMTFDLGDAGGSTTGRIVQMVALITVLSLAPSILIMMTAFTRIVIVLSFLRSALGIQQVPPNTVLMSLAVFLTFFVMAPVFERSYNQGIQPLINQDIDETEAFRRTVAPLREFMLKHTSEKDLRLFMDMARIENVTEAEQTPLHVLVPAFMISEIKRAFEIGFLLFLPFLIIDMVVSSILMSMGMMMLPPTMVAIPFKIIFFVLVDGWYLIAGSLARSFGTL</sequence>
<keyword evidence="8 12" id="KW-1133">Transmembrane helix</keyword>
<keyword evidence="10" id="KW-0975">Bacterial flagellum</keyword>
<dbReference type="GO" id="GO:0044781">
    <property type="term" value="P:bacterial-type flagellum organization"/>
    <property type="evidence" value="ECO:0007669"/>
    <property type="project" value="UniProtKB-UniRule"/>
</dbReference>
<keyword evidence="9 12" id="KW-0472">Membrane</keyword>
<evidence type="ECO:0000256" key="4">
    <source>
        <dbReference type="ARBA" id="ARBA00022475"/>
    </source>
</evidence>
<dbReference type="PANTHER" id="PTHR30587">
    <property type="entry name" value="FLAGELLAR BIOSYNTHETIC PROTEIN FLIP"/>
    <property type="match status" value="1"/>
</dbReference>
<feature type="signal peptide" evidence="13">
    <location>
        <begin position="1"/>
        <end position="34"/>
    </location>
</feature>
<feature type="transmembrane region" description="Helical" evidence="12">
    <location>
        <begin position="97"/>
        <end position="116"/>
    </location>
</feature>
<dbReference type="NCBIfam" id="NF009438">
    <property type="entry name" value="PRK12797.1"/>
    <property type="match status" value="1"/>
</dbReference>
<keyword evidence="14" id="KW-0969">Cilium</keyword>
<dbReference type="Pfam" id="PF00813">
    <property type="entry name" value="FliP"/>
    <property type="match status" value="1"/>
</dbReference>
<evidence type="ECO:0000313" key="15">
    <source>
        <dbReference type="EMBL" id="KAA1058476.1"/>
    </source>
</evidence>
<keyword evidence="6 12" id="KW-1005">Bacterial flagellum biogenesis</keyword>
<evidence type="ECO:0000313" key="16">
    <source>
        <dbReference type="Proteomes" id="UP000027186"/>
    </source>
</evidence>
<comment type="function">
    <text evidence="12">Plays a role in the flagellum-specific transport system.</text>
</comment>
<reference evidence="15 17" key="2">
    <citation type="submission" date="2019-07" db="EMBL/GenBank/DDBJ databases">
        <title>Genome sequencing of the stress-tolerant strain Azospirillum brasilense Az19.</title>
        <authorList>
            <person name="Maroniche G.A."/>
            <person name="Garcia J.E."/>
            <person name="Pagnussat L."/>
            <person name="Amenta M."/>
            <person name="Creus C.M."/>
        </authorList>
    </citation>
    <scope>NUCLEOTIDE SEQUENCE [LARGE SCALE GENOMIC DNA]</scope>
    <source>
        <strain evidence="15 17">Az19</strain>
    </source>
</reference>
<evidence type="ECO:0000256" key="1">
    <source>
        <dbReference type="ARBA" id="ARBA00006257"/>
    </source>
</evidence>
<dbReference type="NCBIfam" id="TIGR01103">
    <property type="entry name" value="fliP"/>
    <property type="match status" value="1"/>
</dbReference>
<reference evidence="14 16" key="1">
    <citation type="journal article" date="2014" name="Genome Announc.">
        <title>Complete Genome Sequence of the Model Rhizosphere Strain Azospirillum brasilense Az39, Successfully Applied in Agriculture.</title>
        <authorList>
            <person name="Rivera D."/>
            <person name="Revale S."/>
            <person name="Molina R."/>
            <person name="Gualpa J."/>
            <person name="Puente M."/>
            <person name="Maroniche G."/>
            <person name="Paris G."/>
            <person name="Baker D."/>
            <person name="Clavijo B."/>
            <person name="McLay K."/>
            <person name="Spaepen S."/>
            <person name="Perticari A."/>
            <person name="Vazquez M."/>
            <person name="Wisniewski-Dye F."/>
            <person name="Watkins C."/>
            <person name="Martinez-Abarca F."/>
            <person name="Vanderleyden J."/>
            <person name="Cassan F."/>
        </authorList>
    </citation>
    <scope>NUCLEOTIDE SEQUENCE [LARGE SCALE GENOMIC DNA]</scope>
    <source>
        <strain evidence="14 16">Az39</strain>
    </source>
</reference>
<comment type="subcellular location">
    <subcellularLocation>
        <location evidence="12">Cell membrane</location>
        <topology evidence="12">Multi-pass membrane protein</topology>
    </subcellularLocation>
    <subcellularLocation>
        <location evidence="12">Bacterial flagellum basal body</location>
    </subcellularLocation>
</comment>
<feature type="chain" id="PRO_5037687953" description="Flagellar biosynthetic protein FliP" evidence="13">
    <location>
        <begin position="35"/>
        <end position="257"/>
    </location>
</feature>
<dbReference type="PROSITE" id="PS01061">
    <property type="entry name" value="FLIP_2"/>
    <property type="match status" value="1"/>
</dbReference>
<gene>
    <name evidence="12" type="primary">fliP</name>
    <name evidence="14" type="ORF">ABAZ39_03945</name>
    <name evidence="15" type="ORF">FH063_000676</name>
</gene>
<keyword evidence="13" id="KW-0732">Signal</keyword>
<dbReference type="RefSeq" id="WP_051657786.1">
    <property type="nucleotide sequence ID" value="NZ_CP007793.1"/>
</dbReference>
<feature type="transmembrane region" description="Helical" evidence="12">
    <location>
        <begin position="52"/>
        <end position="85"/>
    </location>
</feature>
<dbReference type="Proteomes" id="UP000027186">
    <property type="component" value="Chromosome"/>
</dbReference>
<evidence type="ECO:0000313" key="14">
    <source>
        <dbReference type="EMBL" id="AIB11180.1"/>
    </source>
</evidence>
<dbReference type="EMBL" id="VEWN01000001">
    <property type="protein sequence ID" value="KAA1058476.1"/>
    <property type="molecule type" value="Genomic_DNA"/>
</dbReference>
<evidence type="ECO:0000256" key="10">
    <source>
        <dbReference type="ARBA" id="ARBA00023143"/>
    </source>
</evidence>
<keyword evidence="7 12" id="KW-0653">Protein transport</keyword>